<accession>A0ABP6QD04</accession>
<protein>
    <submittedName>
        <fullName evidence="2">Uncharacterized protein</fullName>
    </submittedName>
</protein>
<evidence type="ECO:0000313" key="2">
    <source>
        <dbReference type="EMBL" id="GAA3218733.1"/>
    </source>
</evidence>
<gene>
    <name evidence="2" type="ORF">GCM10010468_42400</name>
</gene>
<organism evidence="2 3">
    <name type="scientific">Actinocorallia longicatena</name>
    <dbReference type="NCBI Taxonomy" id="111803"/>
    <lineage>
        <taxon>Bacteria</taxon>
        <taxon>Bacillati</taxon>
        <taxon>Actinomycetota</taxon>
        <taxon>Actinomycetes</taxon>
        <taxon>Streptosporangiales</taxon>
        <taxon>Thermomonosporaceae</taxon>
        <taxon>Actinocorallia</taxon>
    </lineage>
</organism>
<evidence type="ECO:0000313" key="3">
    <source>
        <dbReference type="Proteomes" id="UP001501237"/>
    </source>
</evidence>
<name>A0ABP6QD04_9ACTN</name>
<proteinExistence type="predicted"/>
<feature type="region of interest" description="Disordered" evidence="1">
    <location>
        <begin position="27"/>
        <end position="52"/>
    </location>
</feature>
<sequence>MSGAKVTALRGSAINLGDAADEFLGTHRVSNDDKTRHKNPRTAMRYPRPGGEAAAEITGILAPPCRSH</sequence>
<evidence type="ECO:0000256" key="1">
    <source>
        <dbReference type="SAM" id="MobiDB-lite"/>
    </source>
</evidence>
<comment type="caution">
    <text evidence="2">The sequence shown here is derived from an EMBL/GenBank/DDBJ whole genome shotgun (WGS) entry which is preliminary data.</text>
</comment>
<dbReference type="EMBL" id="BAAAUV010000010">
    <property type="protein sequence ID" value="GAA3218733.1"/>
    <property type="molecule type" value="Genomic_DNA"/>
</dbReference>
<dbReference type="Proteomes" id="UP001501237">
    <property type="component" value="Unassembled WGS sequence"/>
</dbReference>
<reference evidence="3" key="1">
    <citation type="journal article" date="2019" name="Int. J. Syst. Evol. Microbiol.">
        <title>The Global Catalogue of Microorganisms (GCM) 10K type strain sequencing project: providing services to taxonomists for standard genome sequencing and annotation.</title>
        <authorList>
            <consortium name="The Broad Institute Genomics Platform"/>
            <consortium name="The Broad Institute Genome Sequencing Center for Infectious Disease"/>
            <person name="Wu L."/>
            <person name="Ma J."/>
        </authorList>
    </citation>
    <scope>NUCLEOTIDE SEQUENCE [LARGE SCALE GENOMIC DNA]</scope>
    <source>
        <strain evidence="3">JCM 9377</strain>
    </source>
</reference>
<dbReference type="RefSeq" id="WP_344830985.1">
    <property type="nucleotide sequence ID" value="NZ_BAAAUV010000010.1"/>
</dbReference>
<keyword evidence="3" id="KW-1185">Reference proteome</keyword>